<proteinExistence type="predicted"/>
<dbReference type="Proteomes" id="UP000282515">
    <property type="component" value="Unassembled WGS sequence"/>
</dbReference>
<dbReference type="GO" id="GO:0016787">
    <property type="term" value="F:hydrolase activity"/>
    <property type="evidence" value="ECO:0007669"/>
    <property type="project" value="UniProtKB-KW"/>
</dbReference>
<dbReference type="InterPro" id="IPR029058">
    <property type="entry name" value="AB_hydrolase_fold"/>
</dbReference>
<feature type="non-terminal residue" evidence="1">
    <location>
        <position position="1"/>
    </location>
</feature>
<protein>
    <submittedName>
        <fullName evidence="1">Alpha/beta hydrolase</fullName>
    </submittedName>
</protein>
<keyword evidence="1" id="KW-0378">Hydrolase</keyword>
<accession>A0A3L8P7P8</accession>
<keyword evidence="2" id="KW-1185">Reference proteome</keyword>
<reference evidence="1 2" key="1">
    <citation type="submission" date="2018-10" db="EMBL/GenBank/DDBJ databases">
        <title>Aeromicrobium sp. 9W16Y-2 whole genome shotgun sequence.</title>
        <authorList>
            <person name="Li F."/>
        </authorList>
    </citation>
    <scope>NUCLEOTIDE SEQUENCE [LARGE SCALE GENOMIC DNA]</scope>
    <source>
        <strain evidence="1 2">9W16Y-2</strain>
    </source>
</reference>
<gene>
    <name evidence="1" type="ORF">D9V41_17065</name>
</gene>
<dbReference type="RefSeq" id="WP_166376123.1">
    <property type="nucleotide sequence ID" value="NZ_RDBF01000222.1"/>
</dbReference>
<dbReference type="AlphaFoldDB" id="A0A3L8P7P8"/>
<evidence type="ECO:0000313" key="2">
    <source>
        <dbReference type="Proteomes" id="UP000282515"/>
    </source>
</evidence>
<evidence type="ECO:0000313" key="1">
    <source>
        <dbReference type="EMBL" id="RLV51396.1"/>
    </source>
</evidence>
<sequence>VTGGNADPLTPQGKAFAERLTAAGVDVTTMFWPDDYTPALQHEFQFDLRLEAAQETLAATRAFLARVMR</sequence>
<dbReference type="SUPFAM" id="SSF53474">
    <property type="entry name" value="alpha/beta-Hydrolases"/>
    <property type="match status" value="1"/>
</dbReference>
<comment type="caution">
    <text evidence="1">The sequence shown here is derived from an EMBL/GenBank/DDBJ whole genome shotgun (WGS) entry which is preliminary data.</text>
</comment>
<organism evidence="1 2">
    <name type="scientific">Aeromicrobium phragmitis</name>
    <dbReference type="NCBI Taxonomy" id="2478914"/>
    <lineage>
        <taxon>Bacteria</taxon>
        <taxon>Bacillati</taxon>
        <taxon>Actinomycetota</taxon>
        <taxon>Actinomycetes</taxon>
        <taxon>Propionibacteriales</taxon>
        <taxon>Nocardioidaceae</taxon>
        <taxon>Aeromicrobium</taxon>
    </lineage>
</organism>
<dbReference type="Gene3D" id="3.40.50.1820">
    <property type="entry name" value="alpha/beta hydrolase"/>
    <property type="match status" value="1"/>
</dbReference>
<dbReference type="EMBL" id="RDBF01000222">
    <property type="protein sequence ID" value="RLV51396.1"/>
    <property type="molecule type" value="Genomic_DNA"/>
</dbReference>
<name>A0A3L8P7P8_9ACTN</name>